<dbReference type="InterPro" id="IPR029063">
    <property type="entry name" value="SAM-dependent_MTases_sf"/>
</dbReference>
<dbReference type="PANTHER" id="PTHR14911">
    <property type="entry name" value="THUMP DOMAIN-CONTAINING"/>
    <property type="match status" value="1"/>
</dbReference>
<dbReference type="Pfam" id="PF01170">
    <property type="entry name" value="UPF0020"/>
    <property type="match status" value="1"/>
</dbReference>
<dbReference type="PROSITE" id="PS51165">
    <property type="entry name" value="THUMP"/>
    <property type="match status" value="1"/>
</dbReference>
<dbReference type="InterPro" id="IPR000241">
    <property type="entry name" value="RlmKL-like_Mtase"/>
</dbReference>
<dbReference type="PANTHER" id="PTHR14911:SF13">
    <property type="entry name" value="TRNA (GUANINE(6)-N2)-METHYLTRANSFERASE THUMP3"/>
    <property type="match status" value="1"/>
</dbReference>
<dbReference type="GeneID" id="101861185"/>
<evidence type="ECO:0000256" key="5">
    <source>
        <dbReference type="SAM" id="MobiDB-lite"/>
    </source>
</evidence>
<dbReference type="Pfam" id="PF02926">
    <property type="entry name" value="THUMP"/>
    <property type="match status" value="1"/>
</dbReference>
<feature type="compositionally biased region" description="Polar residues" evidence="5">
    <location>
        <begin position="446"/>
        <end position="474"/>
    </location>
</feature>
<feature type="compositionally biased region" description="Basic and acidic residues" evidence="5">
    <location>
        <begin position="341"/>
        <end position="356"/>
    </location>
</feature>
<feature type="compositionally biased region" description="Basic residues" evidence="5">
    <location>
        <begin position="146"/>
        <end position="160"/>
    </location>
</feature>
<protein>
    <submittedName>
        <fullName evidence="8">Uncharacterized protein LOC101861185</fullName>
    </submittedName>
</protein>
<feature type="region of interest" description="Disordered" evidence="5">
    <location>
        <begin position="828"/>
        <end position="869"/>
    </location>
</feature>
<keyword evidence="2" id="KW-0808">Transferase</keyword>
<proteinExistence type="predicted"/>
<evidence type="ECO:0000259" key="6">
    <source>
        <dbReference type="PROSITE" id="PS51165"/>
    </source>
</evidence>
<feature type="compositionally biased region" description="Basic and acidic residues" evidence="5">
    <location>
        <begin position="365"/>
        <end position="376"/>
    </location>
</feature>
<feature type="region of interest" description="Disordered" evidence="5">
    <location>
        <begin position="303"/>
        <end position="376"/>
    </location>
</feature>
<feature type="compositionally biased region" description="Polar residues" evidence="5">
    <location>
        <begin position="414"/>
        <end position="430"/>
    </location>
</feature>
<dbReference type="SUPFAM" id="SSF53335">
    <property type="entry name" value="S-adenosyl-L-methionine-dependent methyltransferases"/>
    <property type="match status" value="1"/>
</dbReference>
<feature type="region of interest" description="Disordered" evidence="5">
    <location>
        <begin position="501"/>
        <end position="549"/>
    </location>
</feature>
<organism evidence="7 8">
    <name type="scientific">Aplysia californica</name>
    <name type="common">California sea hare</name>
    <dbReference type="NCBI Taxonomy" id="6500"/>
    <lineage>
        <taxon>Eukaryota</taxon>
        <taxon>Metazoa</taxon>
        <taxon>Spiralia</taxon>
        <taxon>Lophotrochozoa</taxon>
        <taxon>Mollusca</taxon>
        <taxon>Gastropoda</taxon>
        <taxon>Heterobranchia</taxon>
        <taxon>Euthyneura</taxon>
        <taxon>Tectipleura</taxon>
        <taxon>Aplysiida</taxon>
        <taxon>Aplysioidea</taxon>
        <taxon>Aplysiidae</taxon>
        <taxon>Aplysia</taxon>
    </lineage>
</organism>
<keyword evidence="7" id="KW-1185">Reference proteome</keyword>
<dbReference type="RefSeq" id="XP_012946615.1">
    <property type="nucleotide sequence ID" value="XM_013091161.1"/>
</dbReference>
<keyword evidence="2" id="KW-0489">Methyltransferase</keyword>
<evidence type="ECO:0000256" key="2">
    <source>
        <dbReference type="ARBA" id="ARBA00022603"/>
    </source>
</evidence>
<dbReference type="Gene3D" id="3.30.2130.30">
    <property type="match status" value="1"/>
</dbReference>
<feature type="compositionally biased region" description="Basic and acidic residues" evidence="5">
    <location>
        <begin position="193"/>
        <end position="202"/>
    </location>
</feature>
<reference evidence="8" key="1">
    <citation type="submission" date="2025-08" db="UniProtKB">
        <authorList>
            <consortium name="RefSeq"/>
        </authorList>
    </citation>
    <scope>IDENTIFICATION</scope>
</reference>
<feature type="compositionally biased region" description="Basic and acidic residues" evidence="5">
    <location>
        <begin position="161"/>
        <end position="176"/>
    </location>
</feature>
<feature type="region of interest" description="Disordered" evidence="5">
    <location>
        <begin position="134"/>
        <end position="273"/>
    </location>
</feature>
<feature type="compositionally biased region" description="Low complexity" evidence="5">
    <location>
        <begin position="501"/>
        <end position="535"/>
    </location>
</feature>
<evidence type="ECO:0000256" key="1">
    <source>
        <dbReference type="ARBA" id="ARBA00004496"/>
    </source>
</evidence>
<dbReference type="Gene3D" id="3.40.50.150">
    <property type="entry name" value="Vaccinia Virus protein VP39"/>
    <property type="match status" value="1"/>
</dbReference>
<keyword evidence="3" id="KW-0819">tRNA processing</keyword>
<feature type="compositionally biased region" description="Polar residues" evidence="5">
    <location>
        <begin position="226"/>
        <end position="241"/>
    </location>
</feature>
<name>A0ABM1AFF2_APLCA</name>
<evidence type="ECO:0000256" key="4">
    <source>
        <dbReference type="PROSITE-ProRule" id="PRU00529"/>
    </source>
</evidence>
<accession>A0ABM1AFF2</accession>
<sequence>MASLDEEQPDTQYCVIEASVVTGFEESARAEAREKFGTDVKAARGKISWKVPINRVKEVIKLGAIDNARVVVYTVPHFKFTDQYDSLARLQQLVPEMDWEMGLQVWRQFSEFPHPVASAPEVIPSLEDLIDVVISRQPPAKDKSEKKSRKGGRGKKKEKKWGKGKDKDGGKKVEGGDEKEEVSAQEGTGKGGGGDDAKDKDSLSAVENVVNDIVESAVNEKLDVHNSCTEGNTEGNTTSDSGDGAKGDASCDIAEGNKENAGESAGADKSFSIPSPKTVVIKKADPSRVEPEIEIKVLDPGLSVNAFPTDVDDQDQRDVEPMDIDQSMNRSVLNTSQASSDQDKESKKVTDDEKKGVSLSIATDAKSDEHVLEKDKDSPIAAACSAAVDAACEFASSVIEKLSSPTHSPHRDNNLTPLSTSPFQNRCSTPPSTPVRNVDCLVFSPHSKTGGSDELQGTETESKTADQSAFTGESSVDPVAEAGSNESKVLPVSLSLTSLPQPSAVLSNTETESGSGEASSDASKQQESQETSSSSPVKKERDPTKPSFRVTCNRVGEGHPFDSSSAAASLGSSVITYFSWPVDLKNFDMEILLNIDNEEVTVSLALTKTSLHNRNLVAFGPTTLRATICYNMLRLCRIKNGDFICDPMCGTSAIPIESAVNWVNCYHFGGDFHEKAIERTITNISAIQEKLQAEDKGTLKIDAVQWNIQHFPLRDKCVDVFVSDLPFGHRMGSRTVNRTLYPCLLSEMARTARSGARACLLTEDKTSLIKAIQATGRYWQRRLILSINIGGLSGFVFLLTRTAAAMAPAASAWRPGTEDGSAIAEQNDMPAQDAHDQVNGASTQGEVVDVAATEGEKGSGASAEAETSM</sequence>
<comment type="subcellular location">
    <subcellularLocation>
        <location evidence="1">Cytoplasm</location>
    </subcellularLocation>
</comment>
<evidence type="ECO:0000313" key="8">
    <source>
        <dbReference type="RefSeq" id="XP_012946615.1"/>
    </source>
</evidence>
<evidence type="ECO:0000256" key="3">
    <source>
        <dbReference type="ARBA" id="ARBA00022694"/>
    </source>
</evidence>
<evidence type="ECO:0000313" key="7">
    <source>
        <dbReference type="Proteomes" id="UP000694888"/>
    </source>
</evidence>
<dbReference type="InterPro" id="IPR004114">
    <property type="entry name" value="THUMP_dom"/>
</dbReference>
<gene>
    <name evidence="8" type="primary">LOC101861185</name>
</gene>
<dbReference type="SUPFAM" id="SSF143437">
    <property type="entry name" value="THUMP domain-like"/>
    <property type="match status" value="1"/>
</dbReference>
<feature type="domain" description="THUMP" evidence="6">
    <location>
        <begin position="500"/>
        <end position="606"/>
    </location>
</feature>
<keyword evidence="4" id="KW-0694">RNA-binding</keyword>
<feature type="compositionally biased region" description="Polar residues" evidence="5">
    <location>
        <begin position="326"/>
        <end position="340"/>
    </location>
</feature>
<dbReference type="Proteomes" id="UP000694888">
    <property type="component" value="Unplaced"/>
</dbReference>
<feature type="region of interest" description="Disordered" evidence="5">
    <location>
        <begin position="401"/>
        <end position="484"/>
    </location>
</feature>
<dbReference type="SMART" id="SM00981">
    <property type="entry name" value="THUMP"/>
    <property type="match status" value="1"/>
</dbReference>